<dbReference type="Proteomes" id="UP000199361">
    <property type="component" value="Unassembled WGS sequence"/>
</dbReference>
<evidence type="ECO:0000256" key="1">
    <source>
        <dbReference type="SAM" id="MobiDB-lite"/>
    </source>
</evidence>
<accession>A0A1I0LTH8</accession>
<dbReference type="OrthoDB" id="3533639at2"/>
<evidence type="ECO:0000313" key="3">
    <source>
        <dbReference type="Proteomes" id="UP000199361"/>
    </source>
</evidence>
<feature type="compositionally biased region" description="Basic and acidic residues" evidence="1">
    <location>
        <begin position="117"/>
        <end position="131"/>
    </location>
</feature>
<sequence length="139" mass="15940">MKHNIKPGDRLRITIIGEANLLDDKDIWVAVPAPHTPRLTFKVPLDSAAITIEVLTPRYWPPMRGDVWRDGEGREWFAVQDVPDAVTLVTEHGRHGLSDPEELLPLHGPWRIAYKGRERREAEDRDRAEDHDLGDEPPF</sequence>
<dbReference type="AlphaFoldDB" id="A0A1I0LTH8"/>
<feature type="region of interest" description="Disordered" evidence="1">
    <location>
        <begin position="117"/>
        <end position="139"/>
    </location>
</feature>
<reference evidence="2 3" key="1">
    <citation type="submission" date="2016-10" db="EMBL/GenBank/DDBJ databases">
        <authorList>
            <person name="de Groot N.N."/>
        </authorList>
    </citation>
    <scope>NUCLEOTIDE SEQUENCE [LARGE SCALE GENOMIC DNA]</scope>
    <source>
        <strain evidence="2 3">CGMCC 4.5598</strain>
    </source>
</reference>
<protein>
    <submittedName>
        <fullName evidence="2">Uncharacterized protein</fullName>
    </submittedName>
</protein>
<dbReference type="EMBL" id="FOHX01000027">
    <property type="protein sequence ID" value="SEU46379.1"/>
    <property type="molecule type" value="Genomic_DNA"/>
</dbReference>
<organism evidence="2 3">
    <name type="scientific">Nonomuraea wenchangensis</name>
    <dbReference type="NCBI Taxonomy" id="568860"/>
    <lineage>
        <taxon>Bacteria</taxon>
        <taxon>Bacillati</taxon>
        <taxon>Actinomycetota</taxon>
        <taxon>Actinomycetes</taxon>
        <taxon>Streptosporangiales</taxon>
        <taxon>Streptosporangiaceae</taxon>
        <taxon>Nonomuraea</taxon>
    </lineage>
</organism>
<proteinExistence type="predicted"/>
<dbReference type="RefSeq" id="WP_091093993.1">
    <property type="nucleotide sequence ID" value="NZ_FOHX01000027.1"/>
</dbReference>
<evidence type="ECO:0000313" key="2">
    <source>
        <dbReference type="EMBL" id="SEU46379.1"/>
    </source>
</evidence>
<keyword evidence="3" id="KW-1185">Reference proteome</keyword>
<gene>
    <name evidence="2" type="ORF">SAMN05421811_12717</name>
</gene>
<name>A0A1I0LTH8_9ACTN</name>
<dbReference type="STRING" id="568860.SAMN05421811_12717"/>